<reference evidence="1" key="1">
    <citation type="submission" date="2025-08" db="UniProtKB">
        <authorList>
            <consortium name="Ensembl"/>
        </authorList>
    </citation>
    <scope>IDENTIFICATION</scope>
</reference>
<evidence type="ECO:0000313" key="1">
    <source>
        <dbReference type="Ensembl" id="ENSSSUP00005034576.1"/>
    </source>
</evidence>
<keyword evidence="2" id="KW-1185">Reference proteome</keyword>
<sequence>MYRQQRGAFISWAPPPWTESLFTALARLLGLRPAGLGLVGQKLLASLVCLQLVDVFHENPLVFEHVALHFQVQAVIHVGVNLLRFAVSSEQPAQNPHPPHPGYLLRHSRIGCTFSLTNAHMPALLVGQSVFPASSPGMDSHRLPDDQPIFDQFPDLLTGVGIIGDFIGLIGIQPDLLFATAGDTGGKPLLKPEHTHGCSHSAERKELKSWFFEKI</sequence>
<dbReference type="AlphaFoldDB" id="A0A673VM18"/>
<evidence type="ECO:0000313" key="2">
    <source>
        <dbReference type="Proteomes" id="UP000472268"/>
    </source>
</evidence>
<organism evidence="1 2">
    <name type="scientific">Suricata suricatta</name>
    <name type="common">Meerkat</name>
    <dbReference type="NCBI Taxonomy" id="37032"/>
    <lineage>
        <taxon>Eukaryota</taxon>
        <taxon>Metazoa</taxon>
        <taxon>Chordata</taxon>
        <taxon>Craniata</taxon>
        <taxon>Vertebrata</taxon>
        <taxon>Euteleostomi</taxon>
        <taxon>Mammalia</taxon>
        <taxon>Eutheria</taxon>
        <taxon>Laurasiatheria</taxon>
        <taxon>Carnivora</taxon>
        <taxon>Feliformia</taxon>
        <taxon>Herpestidae</taxon>
        <taxon>Suricata</taxon>
    </lineage>
</organism>
<dbReference type="OMA" id="AFISWAP"/>
<proteinExistence type="predicted"/>
<reference evidence="1" key="2">
    <citation type="submission" date="2025-09" db="UniProtKB">
        <authorList>
            <consortium name="Ensembl"/>
        </authorList>
    </citation>
    <scope>IDENTIFICATION</scope>
</reference>
<accession>A0A673VM18</accession>
<dbReference type="Ensembl" id="ENSSSUT00005039406.1">
    <property type="protein sequence ID" value="ENSSSUP00005034576.1"/>
    <property type="gene ID" value="ENSSSUG00005022225.1"/>
</dbReference>
<dbReference type="Proteomes" id="UP000472268">
    <property type="component" value="Unplaced"/>
</dbReference>
<name>A0A673VM18_SURSU</name>
<protein>
    <submittedName>
        <fullName evidence="1">Uncharacterized protein</fullName>
    </submittedName>
</protein>